<dbReference type="PANTHER" id="PTHR43899:SF13">
    <property type="entry name" value="RH59310P"/>
    <property type="match status" value="1"/>
</dbReference>
<dbReference type="Pfam" id="PF00106">
    <property type="entry name" value="adh_short"/>
    <property type="match status" value="1"/>
</dbReference>
<comment type="caution">
    <text evidence="3">The sequence shown here is derived from an EMBL/GenBank/DDBJ whole genome shotgun (WGS) entry which is preliminary data.</text>
</comment>
<reference evidence="3" key="1">
    <citation type="submission" date="2020-12" db="EMBL/GenBank/DDBJ databases">
        <title>Genomic characterization of non-nitrogen-fixing Frankia strains.</title>
        <authorList>
            <person name="Carlos-Shanley C."/>
            <person name="Guerra T."/>
            <person name="Hahn D."/>
        </authorList>
    </citation>
    <scope>NUCLEOTIDE SEQUENCE</scope>
    <source>
        <strain evidence="3">CN6</strain>
    </source>
</reference>
<evidence type="ECO:0000256" key="2">
    <source>
        <dbReference type="ARBA" id="ARBA00023002"/>
    </source>
</evidence>
<evidence type="ECO:0000313" key="4">
    <source>
        <dbReference type="Proteomes" id="UP000604475"/>
    </source>
</evidence>
<comment type="similarity">
    <text evidence="1">Belongs to the short-chain dehydrogenases/reductases (SDR) family.</text>
</comment>
<organism evidence="3 4">
    <name type="scientific">Frankia nepalensis</name>
    <dbReference type="NCBI Taxonomy" id="1836974"/>
    <lineage>
        <taxon>Bacteria</taxon>
        <taxon>Bacillati</taxon>
        <taxon>Actinomycetota</taxon>
        <taxon>Actinomycetes</taxon>
        <taxon>Frankiales</taxon>
        <taxon>Frankiaceae</taxon>
        <taxon>Frankia</taxon>
    </lineage>
</organism>
<protein>
    <submittedName>
        <fullName evidence="3">SDR family NAD(P)-dependent oxidoreductase</fullName>
    </submittedName>
</protein>
<keyword evidence="2" id="KW-0560">Oxidoreductase</keyword>
<dbReference type="GO" id="GO:0016491">
    <property type="term" value="F:oxidoreductase activity"/>
    <property type="evidence" value="ECO:0007669"/>
    <property type="project" value="UniProtKB-KW"/>
</dbReference>
<proteinExistence type="inferred from homology"/>
<keyword evidence="4" id="KW-1185">Reference proteome</keyword>
<dbReference type="EMBL" id="JAEACQ010000164">
    <property type="protein sequence ID" value="MBL7627836.1"/>
    <property type="molecule type" value="Genomic_DNA"/>
</dbReference>
<dbReference type="Gene3D" id="3.40.50.720">
    <property type="entry name" value="NAD(P)-binding Rossmann-like Domain"/>
    <property type="match status" value="1"/>
</dbReference>
<dbReference type="PANTHER" id="PTHR43899">
    <property type="entry name" value="RH59310P"/>
    <property type="match status" value="1"/>
</dbReference>
<dbReference type="InterPro" id="IPR002347">
    <property type="entry name" value="SDR_fam"/>
</dbReference>
<dbReference type="PRINTS" id="PR00081">
    <property type="entry name" value="GDHRDH"/>
</dbReference>
<dbReference type="AlphaFoldDB" id="A0A937RKZ0"/>
<evidence type="ECO:0000313" key="3">
    <source>
        <dbReference type="EMBL" id="MBL7627836.1"/>
    </source>
</evidence>
<dbReference type="Proteomes" id="UP000604475">
    <property type="component" value="Unassembled WGS sequence"/>
</dbReference>
<gene>
    <name evidence="3" type="ORF">I7412_11765</name>
</gene>
<dbReference type="InterPro" id="IPR036291">
    <property type="entry name" value="NAD(P)-bd_dom_sf"/>
</dbReference>
<evidence type="ECO:0000256" key="1">
    <source>
        <dbReference type="ARBA" id="ARBA00006484"/>
    </source>
</evidence>
<name>A0A937RKZ0_9ACTN</name>
<dbReference type="InterPro" id="IPR051019">
    <property type="entry name" value="VLCFA-Steroid_DH"/>
</dbReference>
<dbReference type="SUPFAM" id="SSF51735">
    <property type="entry name" value="NAD(P)-binding Rossmann-fold domains"/>
    <property type="match status" value="1"/>
</dbReference>
<dbReference type="RefSeq" id="WP_202999867.1">
    <property type="nucleotide sequence ID" value="NZ_JADWYU010000130.1"/>
</dbReference>
<sequence>MDESFRARYGPWAVVAGASDGVGAALARRLAAAGVHVVLLARRQALLDEVAASIRATAGTQARAVAIDLAAGDAMDRVVAATSDIEVGFMAYCAGADANYEPFLANPVDTALAMIHRNCAVPVQMCHHFAGPMAERGHGGIVLVGSGAGLVGAPNMVTYAATKAFDMVLGEALWAELHTQGVDVLSLVLGSTDTPALRRLLARRGLLDGPDDPSPIPGATSAEDVADEAIANLANGPTWFVGDQLRDGARQLGAIPRGDAVRLMIQMGSATMGTSQQVEA</sequence>
<accession>A0A937RKZ0</accession>